<dbReference type="PANTHER" id="PTHR13678:SF27">
    <property type="entry name" value="LD45836P"/>
    <property type="match status" value="1"/>
</dbReference>
<organism evidence="10 11">
    <name type="scientific">Galendromus occidentalis</name>
    <name type="common">western predatory mite</name>
    <dbReference type="NCBI Taxonomy" id="34638"/>
    <lineage>
        <taxon>Eukaryota</taxon>
        <taxon>Metazoa</taxon>
        <taxon>Ecdysozoa</taxon>
        <taxon>Arthropoda</taxon>
        <taxon>Chelicerata</taxon>
        <taxon>Arachnida</taxon>
        <taxon>Acari</taxon>
        <taxon>Parasitiformes</taxon>
        <taxon>Mesostigmata</taxon>
        <taxon>Gamasina</taxon>
        <taxon>Phytoseioidea</taxon>
        <taxon>Phytoseiidae</taxon>
        <taxon>Typhlodrominae</taxon>
        <taxon>Galendromus</taxon>
    </lineage>
</organism>
<proteinExistence type="inferred from homology"/>
<dbReference type="InterPro" id="IPR009851">
    <property type="entry name" value="Mod_r"/>
</dbReference>
<evidence type="ECO:0000313" key="11">
    <source>
        <dbReference type="RefSeq" id="XP_003745599.1"/>
    </source>
</evidence>
<comment type="subcellular location">
    <subcellularLocation>
        <location evidence="1">Late endosome membrane</location>
        <topology evidence="1">Peripheral membrane protein</topology>
    </subcellularLocation>
</comment>
<protein>
    <submittedName>
        <fullName evidence="11">Uncharacterized protein LOC100909025</fullName>
    </submittedName>
</protein>
<evidence type="ECO:0000256" key="5">
    <source>
        <dbReference type="ARBA" id="ARBA00022927"/>
    </source>
</evidence>
<evidence type="ECO:0000256" key="8">
    <source>
        <dbReference type="SAM" id="Coils"/>
    </source>
</evidence>
<accession>A0AAJ6QVR9</accession>
<evidence type="ECO:0000256" key="3">
    <source>
        <dbReference type="ARBA" id="ARBA00022448"/>
    </source>
</evidence>
<dbReference type="Proteomes" id="UP000694867">
    <property type="component" value="Unplaced"/>
</dbReference>
<keyword evidence="4" id="KW-0967">Endosome</keyword>
<name>A0AAJ6QVR9_9ACAR</name>
<reference evidence="11" key="1">
    <citation type="submission" date="2025-08" db="UniProtKB">
        <authorList>
            <consortium name="RefSeq"/>
        </authorList>
    </citation>
    <scope>IDENTIFICATION</scope>
</reference>
<dbReference type="GeneID" id="100909025"/>
<evidence type="ECO:0000256" key="2">
    <source>
        <dbReference type="ARBA" id="ARBA00007617"/>
    </source>
</evidence>
<dbReference type="PANTHER" id="PTHR13678">
    <property type="entry name" value="VACUOLAR PROTEIN SORTING-ASSOCIATED PROTEIN 37"/>
    <property type="match status" value="1"/>
</dbReference>
<dbReference type="GO" id="GO:0006623">
    <property type="term" value="P:protein targeting to vacuole"/>
    <property type="evidence" value="ECO:0007669"/>
    <property type="project" value="TreeGrafter"/>
</dbReference>
<dbReference type="GO" id="GO:0006612">
    <property type="term" value="P:protein targeting to membrane"/>
    <property type="evidence" value="ECO:0007669"/>
    <property type="project" value="TreeGrafter"/>
</dbReference>
<dbReference type="AlphaFoldDB" id="A0AAJ6QVR9"/>
<sequence>MAHRISDIEFRTQIQGITRNFNEMSNDELKTLVECDDAIIDTQFTDCSAARAMERTRKSLIENNRLIAQENIEKETRFFDLRNTLLKMYQEAKDLKHSIEEMQDRNPRLKSATADLDSIQAVLEAAARDAEDVSEKIATEFLDARISADDFLATFVDKRRESQLRRVNAEKVVDLLRERRRTPAVQPMPLYPGQGMMPPLGPPMTYQPPSMPQMGYGVPPYLPYPAYPPAGPMSMPTPGT</sequence>
<keyword evidence="10" id="KW-1185">Reference proteome</keyword>
<dbReference type="KEGG" id="goe:100909025"/>
<keyword evidence="5 7" id="KW-0653">Protein transport</keyword>
<dbReference type="GO" id="GO:0000813">
    <property type="term" value="C:ESCRT I complex"/>
    <property type="evidence" value="ECO:0007669"/>
    <property type="project" value="UniProtKB-ARBA"/>
</dbReference>
<evidence type="ECO:0000313" key="10">
    <source>
        <dbReference type="Proteomes" id="UP000694867"/>
    </source>
</evidence>
<gene>
    <name evidence="11" type="primary">LOC100909025</name>
</gene>
<evidence type="ECO:0000256" key="6">
    <source>
        <dbReference type="ARBA" id="ARBA00025010"/>
    </source>
</evidence>
<dbReference type="PROSITE" id="PS51314">
    <property type="entry name" value="VPS37_C"/>
    <property type="match status" value="1"/>
</dbReference>
<evidence type="ECO:0000256" key="4">
    <source>
        <dbReference type="ARBA" id="ARBA00022753"/>
    </source>
</evidence>
<evidence type="ECO:0000256" key="1">
    <source>
        <dbReference type="ARBA" id="ARBA00004633"/>
    </source>
</evidence>
<keyword evidence="8" id="KW-0175">Coiled coil</keyword>
<comment type="similarity">
    <text evidence="2">Belongs to the VPS37 family.</text>
</comment>
<dbReference type="RefSeq" id="XP_003745599.1">
    <property type="nucleotide sequence ID" value="XM_003745551.2"/>
</dbReference>
<evidence type="ECO:0000259" key="9">
    <source>
        <dbReference type="PROSITE" id="PS51314"/>
    </source>
</evidence>
<evidence type="ECO:0000256" key="7">
    <source>
        <dbReference type="PROSITE-ProRule" id="PRU00646"/>
    </source>
</evidence>
<keyword evidence="3 7" id="KW-0813">Transport</keyword>
<dbReference type="GO" id="GO:0043162">
    <property type="term" value="P:ubiquitin-dependent protein catabolic process via the multivesicular body sorting pathway"/>
    <property type="evidence" value="ECO:0007669"/>
    <property type="project" value="TreeGrafter"/>
</dbReference>
<dbReference type="GO" id="GO:0031902">
    <property type="term" value="C:late endosome membrane"/>
    <property type="evidence" value="ECO:0007669"/>
    <property type="project" value="UniProtKB-SubCell"/>
</dbReference>
<feature type="domain" description="VPS37 C-terminal" evidence="9">
    <location>
        <begin position="96"/>
        <end position="186"/>
    </location>
</feature>
<dbReference type="Pfam" id="PF07200">
    <property type="entry name" value="Mod_r"/>
    <property type="match status" value="1"/>
</dbReference>
<comment type="function">
    <text evidence="6">Component of the ESCRT-I complex, a regulator of vesicular trafficking process. Required for the sorting of endocytic ubiquitinated cargos into multivesicular bodies. May be involved in cell growth and differentiation.</text>
</comment>
<feature type="coiled-coil region" evidence="8">
    <location>
        <begin position="85"/>
        <end position="136"/>
    </location>
</feature>